<reference evidence="3 4" key="1">
    <citation type="submission" date="2020-03" db="EMBL/GenBank/DDBJ databases">
        <title>Bacterial isolates of synthetic phycosphere.</title>
        <authorList>
            <person name="Fu H."/>
            <person name="Moran M.A."/>
        </authorList>
    </citation>
    <scope>NUCLEOTIDE SEQUENCE [LARGE SCALE GENOMIC DNA]</scope>
    <source>
        <strain evidence="3 4">HF1</strain>
    </source>
</reference>
<dbReference type="Proteomes" id="UP000709466">
    <property type="component" value="Unassembled WGS sequence"/>
</dbReference>
<gene>
    <name evidence="3" type="ORF">HCZ30_12165</name>
</gene>
<accession>A0ABX0W0G8</accession>
<organism evidence="3 4">
    <name type="scientific">Marivivens donghaensis</name>
    <dbReference type="NCBI Taxonomy" id="1699413"/>
    <lineage>
        <taxon>Bacteria</taxon>
        <taxon>Pseudomonadati</taxon>
        <taxon>Pseudomonadota</taxon>
        <taxon>Alphaproteobacteria</taxon>
        <taxon>Rhodobacterales</taxon>
        <taxon>Paracoccaceae</taxon>
        <taxon>Marivivens group</taxon>
        <taxon>Marivivens</taxon>
    </lineage>
</organism>
<dbReference type="EMBL" id="JAATOP010000008">
    <property type="protein sequence ID" value="NIY73180.1"/>
    <property type="molecule type" value="Genomic_DNA"/>
</dbReference>
<dbReference type="InterPro" id="IPR003675">
    <property type="entry name" value="Rce1/LyrA-like_dom"/>
</dbReference>
<keyword evidence="3" id="KW-0645">Protease</keyword>
<evidence type="ECO:0000259" key="2">
    <source>
        <dbReference type="Pfam" id="PF02517"/>
    </source>
</evidence>
<keyword evidence="3" id="KW-0378">Hydrolase</keyword>
<feature type="transmembrane region" description="Helical" evidence="1">
    <location>
        <begin position="27"/>
        <end position="50"/>
    </location>
</feature>
<proteinExistence type="predicted"/>
<feature type="transmembrane region" description="Helical" evidence="1">
    <location>
        <begin position="62"/>
        <end position="82"/>
    </location>
</feature>
<feature type="transmembrane region" description="Helical" evidence="1">
    <location>
        <begin position="275"/>
        <end position="296"/>
    </location>
</feature>
<keyword evidence="3" id="KW-0482">Metalloprotease</keyword>
<evidence type="ECO:0000313" key="3">
    <source>
        <dbReference type="EMBL" id="NIY73180.1"/>
    </source>
</evidence>
<dbReference type="GO" id="GO:0008237">
    <property type="term" value="F:metallopeptidase activity"/>
    <property type="evidence" value="ECO:0007669"/>
    <property type="project" value="UniProtKB-KW"/>
</dbReference>
<evidence type="ECO:0000313" key="4">
    <source>
        <dbReference type="Proteomes" id="UP000709466"/>
    </source>
</evidence>
<keyword evidence="1" id="KW-1133">Transmembrane helix</keyword>
<sequence>MTLPAAYRPLRAFAEAARPNDAPIRTLTGFLMVGMGYYLLFPLVFGPFVYGDDFEMSDPMPLDGLLLLLAPLVGLLLLRLVLYRLHGRGLRSAMGNSLSAANIAVPIGAFALLISLVAMLLPPWVVPFEVAPLVPWFITMVIGLPLLLIQVSFEEILFRGYLQQQIAARTENPLLWMVLPSVIFGGAHFFNAETTYYGIAYSIWATMLGLAFADLTARHGTIGPAIALHFAINFSRMFVVGSDDTPFAALALLRVNVMSDGAPFEADVFLQPQGIAVIFGLVLVCAIQIAPLWLLARYIIRR</sequence>
<feature type="transmembrane region" description="Helical" evidence="1">
    <location>
        <begin position="103"/>
        <end position="121"/>
    </location>
</feature>
<feature type="transmembrane region" description="Helical" evidence="1">
    <location>
        <begin position="196"/>
        <end position="217"/>
    </location>
</feature>
<name>A0ABX0W0G8_9RHOB</name>
<keyword evidence="1" id="KW-0472">Membrane</keyword>
<protein>
    <submittedName>
        <fullName evidence="3">CPBP family intramembrane metalloprotease</fullName>
    </submittedName>
</protein>
<dbReference type="RefSeq" id="WP_167638569.1">
    <property type="nucleotide sequence ID" value="NZ_JAATOP010000008.1"/>
</dbReference>
<feature type="transmembrane region" description="Helical" evidence="1">
    <location>
        <begin position="133"/>
        <end position="153"/>
    </location>
</feature>
<comment type="caution">
    <text evidence="3">The sequence shown here is derived from an EMBL/GenBank/DDBJ whole genome shotgun (WGS) entry which is preliminary data.</text>
</comment>
<feature type="transmembrane region" description="Helical" evidence="1">
    <location>
        <begin position="174"/>
        <end position="190"/>
    </location>
</feature>
<keyword evidence="4" id="KW-1185">Reference proteome</keyword>
<keyword evidence="1" id="KW-0812">Transmembrane</keyword>
<feature type="domain" description="CAAX prenyl protease 2/Lysostaphin resistance protein A-like" evidence="2">
    <location>
        <begin position="140"/>
        <end position="234"/>
    </location>
</feature>
<evidence type="ECO:0000256" key="1">
    <source>
        <dbReference type="SAM" id="Phobius"/>
    </source>
</evidence>
<dbReference type="Pfam" id="PF02517">
    <property type="entry name" value="Rce1-like"/>
    <property type="match status" value="1"/>
</dbReference>